<dbReference type="NCBIfam" id="TIGR00877">
    <property type="entry name" value="purD"/>
    <property type="match status" value="1"/>
</dbReference>
<evidence type="ECO:0000256" key="18">
    <source>
        <dbReference type="SAM" id="MobiDB-lite"/>
    </source>
</evidence>
<evidence type="ECO:0000256" key="17">
    <source>
        <dbReference type="PROSITE-ProRule" id="PRU00409"/>
    </source>
</evidence>
<comment type="cofactor">
    <cofactor evidence="1">
        <name>Mg(2+)</name>
        <dbReference type="ChEBI" id="CHEBI:18420"/>
    </cofactor>
</comment>
<dbReference type="Gene3D" id="3.30.1330.10">
    <property type="entry name" value="PurM-like, N-terminal domain"/>
    <property type="match status" value="1"/>
</dbReference>
<feature type="region of interest" description="Disordered" evidence="18">
    <location>
        <begin position="1"/>
        <end position="24"/>
    </location>
</feature>
<comment type="similarity">
    <text evidence="14">In the C-terminal section; belongs to the AIR synthase family.</text>
</comment>
<dbReference type="InterPro" id="IPR020560">
    <property type="entry name" value="PRibGlycinamide_synth_C-dom"/>
</dbReference>
<dbReference type="Gene3D" id="3.40.50.20">
    <property type="match status" value="1"/>
</dbReference>
<dbReference type="CDD" id="cd02196">
    <property type="entry name" value="PurM"/>
    <property type="match status" value="1"/>
</dbReference>
<dbReference type="SUPFAM" id="SSF56059">
    <property type="entry name" value="Glutathione synthetase ATP-binding domain-like"/>
    <property type="match status" value="1"/>
</dbReference>
<keyword evidence="10" id="KW-0460">Magnesium</keyword>
<keyword evidence="6" id="KW-0479">Metal-binding</keyword>
<comment type="function">
    <text evidence="13">Catalyzes the second and fifth step in the 'de novo' purine biosynthesis pathway; contains phosphoribosylamine--glycine ligase (GARS) and phosphoribosylformylglycinamidine cyclo-ligase (AIRS) activities.</text>
</comment>
<dbReference type="Pfam" id="PF02844">
    <property type="entry name" value="GARS_N"/>
    <property type="match status" value="1"/>
</dbReference>
<dbReference type="AlphaFoldDB" id="A0AAD6J557"/>
<dbReference type="SUPFAM" id="SSF51246">
    <property type="entry name" value="Rudiment single hybrid motif"/>
    <property type="match status" value="1"/>
</dbReference>
<dbReference type="InterPro" id="IPR016185">
    <property type="entry name" value="PreATP-grasp_dom_sf"/>
</dbReference>
<evidence type="ECO:0000256" key="12">
    <source>
        <dbReference type="ARBA" id="ARBA00023268"/>
    </source>
</evidence>
<dbReference type="InterPro" id="IPR016188">
    <property type="entry name" value="PurM-like_N"/>
</dbReference>
<dbReference type="GO" id="GO:0046084">
    <property type="term" value="P:adenine biosynthetic process"/>
    <property type="evidence" value="ECO:0007669"/>
    <property type="project" value="TreeGrafter"/>
</dbReference>
<dbReference type="InterPro" id="IPR013815">
    <property type="entry name" value="ATP_grasp_subdomain_1"/>
</dbReference>
<comment type="caution">
    <text evidence="20">The sequence shown here is derived from an EMBL/GenBank/DDBJ whole genome shotgun (WGS) entry which is preliminary data.</text>
</comment>
<evidence type="ECO:0000256" key="5">
    <source>
        <dbReference type="ARBA" id="ARBA00022598"/>
    </source>
</evidence>
<protein>
    <recommendedName>
        <fullName evidence="19">ATP-grasp domain-containing protein</fullName>
    </recommendedName>
</protein>
<evidence type="ECO:0000256" key="9">
    <source>
        <dbReference type="ARBA" id="ARBA00022840"/>
    </source>
</evidence>
<dbReference type="FunFam" id="3.30.1330.10:FF:000001">
    <property type="entry name" value="Phosphoribosylformylglycinamidine cyclo-ligase"/>
    <property type="match status" value="1"/>
</dbReference>
<dbReference type="Pfam" id="PF02769">
    <property type="entry name" value="AIRS_C"/>
    <property type="match status" value="1"/>
</dbReference>
<dbReference type="PANTHER" id="PTHR10520:SF12">
    <property type="entry name" value="TRIFUNCTIONAL PURINE BIOSYNTHETIC PROTEIN ADENOSINE-3"/>
    <property type="match status" value="1"/>
</dbReference>
<dbReference type="GO" id="GO:0005829">
    <property type="term" value="C:cytosol"/>
    <property type="evidence" value="ECO:0007669"/>
    <property type="project" value="TreeGrafter"/>
</dbReference>
<keyword evidence="11" id="KW-0464">Manganese</keyword>
<dbReference type="GO" id="GO:0046872">
    <property type="term" value="F:metal ion binding"/>
    <property type="evidence" value="ECO:0007669"/>
    <property type="project" value="UniProtKB-KW"/>
</dbReference>
<name>A0AAD6J557_DREDA</name>
<evidence type="ECO:0000256" key="16">
    <source>
        <dbReference type="ARBA" id="ARBA00049057"/>
    </source>
</evidence>
<gene>
    <name evidence="20" type="ORF">Dda_0915</name>
</gene>
<dbReference type="InterPro" id="IPR010918">
    <property type="entry name" value="PurM-like_C_dom"/>
</dbReference>
<dbReference type="Pfam" id="PF01071">
    <property type="entry name" value="GARS_A"/>
    <property type="match status" value="1"/>
</dbReference>
<reference evidence="20" key="1">
    <citation type="submission" date="2023-01" db="EMBL/GenBank/DDBJ databases">
        <title>The chitinases involved in constricting ring structure development in the nematode-trapping fungus Drechslerella dactyloides.</title>
        <authorList>
            <person name="Wang R."/>
            <person name="Zhang L."/>
            <person name="Tang P."/>
            <person name="Li S."/>
            <person name="Liang L."/>
        </authorList>
    </citation>
    <scope>NUCLEOTIDE SEQUENCE</scope>
    <source>
        <strain evidence="20">YMF1.00031</strain>
    </source>
</reference>
<proteinExistence type="inferred from homology"/>
<organism evidence="20 21">
    <name type="scientific">Drechslerella dactyloides</name>
    <name type="common">Nematode-trapping fungus</name>
    <name type="synonym">Arthrobotrys dactyloides</name>
    <dbReference type="NCBI Taxonomy" id="74499"/>
    <lineage>
        <taxon>Eukaryota</taxon>
        <taxon>Fungi</taxon>
        <taxon>Dikarya</taxon>
        <taxon>Ascomycota</taxon>
        <taxon>Pezizomycotina</taxon>
        <taxon>Orbiliomycetes</taxon>
        <taxon>Orbiliales</taxon>
        <taxon>Orbiliaceae</taxon>
        <taxon>Drechslerella</taxon>
    </lineage>
</organism>
<dbReference type="PROSITE" id="PS50975">
    <property type="entry name" value="ATP_GRASP"/>
    <property type="match status" value="1"/>
</dbReference>
<dbReference type="SUPFAM" id="SSF55326">
    <property type="entry name" value="PurM N-terminal domain-like"/>
    <property type="match status" value="1"/>
</dbReference>
<evidence type="ECO:0000313" key="21">
    <source>
        <dbReference type="Proteomes" id="UP001221413"/>
    </source>
</evidence>
<comment type="pathway">
    <text evidence="2">Purine metabolism; IMP biosynthesis via de novo pathway; 5-amino-1-(5-phospho-D-ribosyl)imidazole from N(2)-formyl-N(1)-(5-phospho-D-ribosyl)glycinamide: step 2/2.</text>
</comment>
<evidence type="ECO:0000256" key="1">
    <source>
        <dbReference type="ARBA" id="ARBA00001946"/>
    </source>
</evidence>
<dbReference type="InterPro" id="IPR004733">
    <property type="entry name" value="PurM_cligase"/>
</dbReference>
<evidence type="ECO:0000256" key="15">
    <source>
        <dbReference type="ARBA" id="ARBA00047843"/>
    </source>
</evidence>
<evidence type="ECO:0000256" key="11">
    <source>
        <dbReference type="ARBA" id="ARBA00023211"/>
    </source>
</evidence>
<comment type="similarity">
    <text evidence="4">In the N-terminal section; belongs to the GARS family.</text>
</comment>
<keyword evidence="8" id="KW-0658">Purine biosynthesis</keyword>
<keyword evidence="9 17" id="KW-0067">ATP-binding</keyword>
<dbReference type="Gene3D" id="3.90.600.10">
    <property type="entry name" value="Phosphoribosylglycinamide synthetase, C-terminal domain"/>
    <property type="match status" value="1"/>
</dbReference>
<dbReference type="GO" id="GO:0004641">
    <property type="term" value="F:phosphoribosylformylglycinamidine cyclo-ligase activity"/>
    <property type="evidence" value="ECO:0007669"/>
    <property type="project" value="UniProtKB-EC"/>
</dbReference>
<evidence type="ECO:0000256" key="6">
    <source>
        <dbReference type="ARBA" id="ARBA00022723"/>
    </source>
</evidence>
<dbReference type="InterPro" id="IPR020562">
    <property type="entry name" value="PRibGlycinamide_synth_N"/>
</dbReference>
<dbReference type="Gene3D" id="3.90.650.10">
    <property type="entry name" value="PurM-like C-terminal domain"/>
    <property type="match status" value="1"/>
</dbReference>
<evidence type="ECO:0000256" key="3">
    <source>
        <dbReference type="ARBA" id="ARBA00005174"/>
    </source>
</evidence>
<dbReference type="FunFam" id="3.30.1490.20:FF:000006">
    <property type="entry name" value="phosphoribosylamine--glycine ligase, chloroplastic-like"/>
    <property type="match status" value="1"/>
</dbReference>
<dbReference type="InterPro" id="IPR020561">
    <property type="entry name" value="PRibGlycinamid_synth_ATP-grasp"/>
</dbReference>
<dbReference type="NCBIfam" id="TIGR00878">
    <property type="entry name" value="purM"/>
    <property type="match status" value="1"/>
</dbReference>
<dbReference type="InterPro" id="IPR036921">
    <property type="entry name" value="PurM-like_N_sf"/>
</dbReference>
<dbReference type="SMART" id="SM01209">
    <property type="entry name" value="GARS_A"/>
    <property type="match status" value="1"/>
</dbReference>
<dbReference type="InterPro" id="IPR020559">
    <property type="entry name" value="PRibGlycinamide_synth_CS"/>
</dbReference>
<dbReference type="Pfam" id="PF02843">
    <property type="entry name" value="GARS_C"/>
    <property type="match status" value="1"/>
</dbReference>
<evidence type="ECO:0000256" key="7">
    <source>
        <dbReference type="ARBA" id="ARBA00022741"/>
    </source>
</evidence>
<feature type="domain" description="ATP-grasp" evidence="19">
    <location>
        <begin position="314"/>
        <end position="522"/>
    </location>
</feature>
<dbReference type="FunFam" id="3.30.470.20:FF:000018">
    <property type="entry name" value="Trifunctional purine biosynthetic protein adenosine-3"/>
    <property type="match status" value="1"/>
</dbReference>
<accession>A0AAD6J557</accession>
<dbReference type="GO" id="GO:0005524">
    <property type="term" value="F:ATP binding"/>
    <property type="evidence" value="ECO:0007669"/>
    <property type="project" value="UniProtKB-UniRule"/>
</dbReference>
<dbReference type="InterPro" id="IPR036676">
    <property type="entry name" value="PurM-like_C_sf"/>
</dbReference>
<dbReference type="InterPro" id="IPR000115">
    <property type="entry name" value="PRibGlycinamide_synth"/>
</dbReference>
<comment type="catalytic activity">
    <reaction evidence="15">
        <text>5-phospho-beta-D-ribosylamine + glycine + ATP = N(1)-(5-phospho-beta-D-ribosyl)glycinamide + ADP + phosphate + H(+)</text>
        <dbReference type="Rhea" id="RHEA:17453"/>
        <dbReference type="ChEBI" id="CHEBI:15378"/>
        <dbReference type="ChEBI" id="CHEBI:30616"/>
        <dbReference type="ChEBI" id="CHEBI:43474"/>
        <dbReference type="ChEBI" id="CHEBI:57305"/>
        <dbReference type="ChEBI" id="CHEBI:58681"/>
        <dbReference type="ChEBI" id="CHEBI:143788"/>
        <dbReference type="ChEBI" id="CHEBI:456216"/>
        <dbReference type="EC" id="6.3.4.13"/>
    </reaction>
</comment>
<dbReference type="Proteomes" id="UP001221413">
    <property type="component" value="Unassembled WGS sequence"/>
</dbReference>
<evidence type="ECO:0000256" key="8">
    <source>
        <dbReference type="ARBA" id="ARBA00022755"/>
    </source>
</evidence>
<dbReference type="FunFam" id="3.40.50.20:FF:000006">
    <property type="entry name" value="Phosphoribosylamine--glycine ligase, chloroplastic"/>
    <property type="match status" value="1"/>
</dbReference>
<feature type="compositionally biased region" description="Basic and acidic residues" evidence="18">
    <location>
        <begin position="7"/>
        <end position="17"/>
    </location>
</feature>
<dbReference type="Pfam" id="PF00586">
    <property type="entry name" value="AIRS"/>
    <property type="match status" value="1"/>
</dbReference>
<evidence type="ECO:0000256" key="4">
    <source>
        <dbReference type="ARBA" id="ARBA00007423"/>
    </source>
</evidence>
<dbReference type="SUPFAM" id="SSF56042">
    <property type="entry name" value="PurM C-terminal domain-like"/>
    <property type="match status" value="1"/>
</dbReference>
<dbReference type="Gene3D" id="3.30.1490.20">
    <property type="entry name" value="ATP-grasp fold, A domain"/>
    <property type="match status" value="1"/>
</dbReference>
<dbReference type="EMBL" id="JAQGDS010000001">
    <property type="protein sequence ID" value="KAJ6264763.1"/>
    <property type="molecule type" value="Genomic_DNA"/>
</dbReference>
<dbReference type="HAMAP" id="MF_00741">
    <property type="entry name" value="AIRS"/>
    <property type="match status" value="1"/>
</dbReference>
<dbReference type="HAMAP" id="MF_00138">
    <property type="entry name" value="GARS"/>
    <property type="match status" value="1"/>
</dbReference>
<dbReference type="FunFam" id="3.90.650.10:FF:000007">
    <property type="entry name" value="Trifunctional purine biosynthetic protein adenosine-3"/>
    <property type="match status" value="1"/>
</dbReference>
<evidence type="ECO:0000259" key="19">
    <source>
        <dbReference type="PROSITE" id="PS50975"/>
    </source>
</evidence>
<comment type="pathway">
    <text evidence="3">Purine metabolism; IMP biosynthesis via de novo pathway; N(1)-(5-phospho-D-ribosyl)glycinamide from 5-phospho-alpha-D-ribose 1-diphosphate: step 2/2.</text>
</comment>
<dbReference type="InterPro" id="IPR011054">
    <property type="entry name" value="Rudment_hybrid_motif"/>
</dbReference>
<dbReference type="GO" id="GO:0004637">
    <property type="term" value="F:phosphoribosylamine-glycine ligase activity"/>
    <property type="evidence" value="ECO:0007669"/>
    <property type="project" value="UniProtKB-EC"/>
</dbReference>
<dbReference type="PROSITE" id="PS00184">
    <property type="entry name" value="GARS"/>
    <property type="match status" value="1"/>
</dbReference>
<comment type="catalytic activity">
    <reaction evidence="16">
        <text>2-formamido-N(1)-(5-O-phospho-beta-D-ribosyl)acetamidine + ATP = 5-amino-1-(5-phospho-beta-D-ribosyl)imidazole + ADP + phosphate + H(+)</text>
        <dbReference type="Rhea" id="RHEA:23032"/>
        <dbReference type="ChEBI" id="CHEBI:15378"/>
        <dbReference type="ChEBI" id="CHEBI:30616"/>
        <dbReference type="ChEBI" id="CHEBI:43474"/>
        <dbReference type="ChEBI" id="CHEBI:137981"/>
        <dbReference type="ChEBI" id="CHEBI:147287"/>
        <dbReference type="ChEBI" id="CHEBI:456216"/>
        <dbReference type="EC" id="6.3.3.1"/>
    </reaction>
</comment>
<sequence length="991" mass="107123">MSVTDDVAQHHARDNRSSRRPQPTAQWDVVVHVHVRTRWEVADIVAFQNVEGRPSDQIVVRLERYHAVAVAGLCSADGSGVSENVTVRGPPMKVSIVQLERFVNCEWLSVIESEPMFADEQGTSGEHDLQQDVRNPLLIVIFRELMVAMDRRPGWRASQFSSCAVFIPPPGAEEVAFCLKVRPARSCCLIIAIADSTDMIADAPLRILLVGNGGREHALAWKLAQSERVEKILVAPGNGGTARAVPKTSNRKISVTDFDGLVKLAVEEKVNLVIPGPEVPIVEGIEEHFRKVGILCFGPTKEAARMEGSKTFSKDFMQRHNIPTADYKNFTSYDEAVAYVKSAPHDVVVKASGLAAGKGVVVASSKEEAIVALSKIMVEKIFQDAGSEVVIEEFLEGDELSILAFSDGYTIVPLVPAQDHKRIFDGDKGPNTGGMGCYAPTKIAPQAVIDDIKTRILQPTIDGMRREGMPFVGMLFTGLMMTKDGPKVLEYNVRFGDPETQTVLPLLSQDTDLAQVVVACCEHWLDAVNITIEPRFSTTVVVVAGGYPSAFAKGDPIELHPLEPGIEATLFYAGAKDDNGVLRTDGGRVIAINCVADDLESAVKHAYKGVHSVKFANMHYRTDIAARAFREDDVAMEPLTYASAGVSVDAGNALVERIKACVKTTKRVGADADLGGFGGVFDLSAAGYGGPLIVGCIDGVGTKLKVAQTVGRHDTVGIDLVAMNVNDLIVQGAEPLFFLDCFSCSKLDVEKAASFIEGVAEGCRQAGCTLIGGETAEMPGMYQADDYDAVGAAVGAVVKSSILPNMDDMIEGDVLLGLASNGLHSNGFSLVRKIIDLSELSYDAEAPWAANVSIGQSLLTPTRIYVKPLLKVCKKGLIKGMSHITGGGLTENIPRMLPKEMAAVVDVKSWKLSGLFNWLKYRGTLTHQEFARTWNTGIGMVLVVGENDWETVKADLEAEGETVYRMGHLKMRGYGEEGCLLKNLHVWDEPI</sequence>
<dbReference type="SUPFAM" id="SSF52440">
    <property type="entry name" value="PreATP-grasp domain"/>
    <property type="match status" value="1"/>
</dbReference>
<evidence type="ECO:0000256" key="14">
    <source>
        <dbReference type="ARBA" id="ARBA00029444"/>
    </source>
</evidence>
<keyword evidence="7 17" id="KW-0547">Nucleotide-binding</keyword>
<dbReference type="SMART" id="SM01210">
    <property type="entry name" value="GARS_C"/>
    <property type="match status" value="1"/>
</dbReference>
<dbReference type="InterPro" id="IPR037123">
    <property type="entry name" value="PRibGlycinamide_synth_C_sf"/>
</dbReference>
<evidence type="ECO:0000256" key="13">
    <source>
        <dbReference type="ARBA" id="ARBA00029388"/>
    </source>
</evidence>
<keyword evidence="12" id="KW-0511">Multifunctional enzyme</keyword>
<dbReference type="Gene3D" id="3.30.470.20">
    <property type="entry name" value="ATP-grasp fold, B domain"/>
    <property type="match status" value="1"/>
</dbReference>
<dbReference type="PANTHER" id="PTHR10520">
    <property type="entry name" value="TRIFUNCTIONAL PURINE BIOSYNTHETIC PROTEIN ADENOSINE-3-RELATED"/>
    <property type="match status" value="1"/>
</dbReference>
<keyword evidence="5" id="KW-0436">Ligase</keyword>
<dbReference type="InterPro" id="IPR011761">
    <property type="entry name" value="ATP-grasp"/>
</dbReference>
<evidence type="ECO:0000256" key="10">
    <source>
        <dbReference type="ARBA" id="ARBA00022842"/>
    </source>
</evidence>
<evidence type="ECO:0000256" key="2">
    <source>
        <dbReference type="ARBA" id="ARBA00004686"/>
    </source>
</evidence>
<evidence type="ECO:0000313" key="20">
    <source>
        <dbReference type="EMBL" id="KAJ6264763.1"/>
    </source>
</evidence>
<keyword evidence="21" id="KW-1185">Reference proteome</keyword>
<dbReference type="GO" id="GO:0006189">
    <property type="term" value="P:'de novo' IMP biosynthetic process"/>
    <property type="evidence" value="ECO:0007669"/>
    <property type="project" value="InterPro"/>
</dbReference>